<proteinExistence type="inferred from homology"/>
<evidence type="ECO:0000256" key="3">
    <source>
        <dbReference type="ARBA" id="ARBA00023125"/>
    </source>
</evidence>
<dbReference type="Gene3D" id="1.10.10.10">
    <property type="entry name" value="Winged helix-like DNA-binding domain superfamily/Winged helix DNA-binding domain"/>
    <property type="match status" value="1"/>
</dbReference>
<dbReference type="PRINTS" id="PR00039">
    <property type="entry name" value="HTHLYSR"/>
</dbReference>
<dbReference type="CDD" id="cd08417">
    <property type="entry name" value="PBP2_Nitroaromatics_like"/>
    <property type="match status" value="1"/>
</dbReference>
<dbReference type="Pfam" id="PF03466">
    <property type="entry name" value="LysR_substrate"/>
    <property type="match status" value="1"/>
</dbReference>
<keyword evidence="3" id="KW-0238">DNA-binding</keyword>
<dbReference type="PROSITE" id="PS50931">
    <property type="entry name" value="HTH_LYSR"/>
    <property type="match status" value="1"/>
</dbReference>
<reference evidence="6 7" key="1">
    <citation type="submission" date="2006-02" db="EMBL/GenBank/DDBJ databases">
        <authorList>
            <person name="Pinhassi J."/>
            <person name="Pedros-Alio C."/>
            <person name="Ferriera S."/>
            <person name="Johnson J."/>
            <person name="Kravitz S."/>
            <person name="Halpern A."/>
            <person name="Remington K."/>
            <person name="Beeson K."/>
            <person name="Tran B."/>
            <person name="Rogers Y.-H."/>
            <person name="Friedman R."/>
            <person name="Venter J.C."/>
        </authorList>
    </citation>
    <scope>NUCLEOTIDE SEQUENCE [LARGE SCALE GENOMIC DNA]</scope>
    <source>
        <strain evidence="6 7">MED92</strain>
    </source>
</reference>
<dbReference type="GO" id="GO:0003677">
    <property type="term" value="F:DNA binding"/>
    <property type="evidence" value="ECO:0007669"/>
    <property type="project" value="UniProtKB-KW"/>
</dbReference>
<comment type="similarity">
    <text evidence="1">Belongs to the LysR transcriptional regulatory family.</text>
</comment>
<dbReference type="AlphaFoldDB" id="A0A7U8C7K5"/>
<dbReference type="InterPro" id="IPR000847">
    <property type="entry name" value="LysR_HTH_N"/>
</dbReference>
<sequence length="303" mass="34655">MKPDDLSKVDLRLLVAFNALMEERSVTRAADRLDSSQPAMSRNLRQLRDLFGDELFSRQSHGLSPSPRAEQLHQQLQPLLDDILRLVSPVQLDPAKLERTFNISMIDPISQGLITPLLEYLAEHAPGVKLIVRNLESYSMDDLIAGQLDFIINFGNEAPANIHSRLIANELPVCMLSHTHPMADLPEMDQATYRRQRHVDFIVHGFSGHELPDWLFTDREIFLETNNMVTALNAICDSEMVMIGGSLISQRSPRSDELTRIPFISDQPIPEVPIRLLWHSRYHDDAAHRWMREVIDNAFNQPR</sequence>
<dbReference type="InterPro" id="IPR036390">
    <property type="entry name" value="WH_DNA-bd_sf"/>
</dbReference>
<name>A0A7U8C7K5_NEPCE</name>
<keyword evidence="2" id="KW-0805">Transcription regulation</keyword>
<evidence type="ECO:0000256" key="1">
    <source>
        <dbReference type="ARBA" id="ARBA00009437"/>
    </source>
</evidence>
<dbReference type="PANTHER" id="PTHR30118:SF15">
    <property type="entry name" value="TRANSCRIPTIONAL REGULATORY PROTEIN"/>
    <property type="match status" value="1"/>
</dbReference>
<dbReference type="GO" id="GO:0003700">
    <property type="term" value="F:DNA-binding transcription factor activity"/>
    <property type="evidence" value="ECO:0007669"/>
    <property type="project" value="InterPro"/>
</dbReference>
<dbReference type="Gene3D" id="3.40.190.10">
    <property type="entry name" value="Periplasmic binding protein-like II"/>
    <property type="match status" value="2"/>
</dbReference>
<dbReference type="SUPFAM" id="SSF53850">
    <property type="entry name" value="Periplasmic binding protein-like II"/>
    <property type="match status" value="1"/>
</dbReference>
<accession>A0A7U8C7K5</accession>
<evidence type="ECO:0000256" key="2">
    <source>
        <dbReference type="ARBA" id="ARBA00023015"/>
    </source>
</evidence>
<dbReference type="OrthoDB" id="8839911at2"/>
<dbReference type="Proteomes" id="UP000002171">
    <property type="component" value="Unassembled WGS sequence"/>
</dbReference>
<dbReference type="InterPro" id="IPR005119">
    <property type="entry name" value="LysR_subst-bd"/>
</dbReference>
<evidence type="ECO:0000256" key="4">
    <source>
        <dbReference type="ARBA" id="ARBA00023163"/>
    </source>
</evidence>
<evidence type="ECO:0000259" key="5">
    <source>
        <dbReference type="PROSITE" id="PS50931"/>
    </source>
</evidence>
<dbReference type="PANTHER" id="PTHR30118">
    <property type="entry name" value="HTH-TYPE TRANSCRIPTIONAL REGULATOR LEUO-RELATED"/>
    <property type="match status" value="1"/>
</dbReference>
<dbReference type="InterPro" id="IPR036388">
    <property type="entry name" value="WH-like_DNA-bd_sf"/>
</dbReference>
<dbReference type="SUPFAM" id="SSF46785">
    <property type="entry name" value="Winged helix' DNA-binding domain"/>
    <property type="match status" value="1"/>
</dbReference>
<comment type="caution">
    <text evidence="6">The sequence shown here is derived from an EMBL/GenBank/DDBJ whole genome shotgun (WGS) entry which is preliminary data.</text>
</comment>
<gene>
    <name evidence="6" type="ORF">MED92_11374</name>
</gene>
<evidence type="ECO:0000313" key="7">
    <source>
        <dbReference type="Proteomes" id="UP000002171"/>
    </source>
</evidence>
<keyword evidence="4" id="KW-0804">Transcription</keyword>
<evidence type="ECO:0000313" key="6">
    <source>
        <dbReference type="EMBL" id="EAR61324.1"/>
    </source>
</evidence>
<protein>
    <submittedName>
        <fullName evidence="6">LysR family regulatory protein</fullName>
    </submittedName>
</protein>
<dbReference type="RefSeq" id="WP_007019874.1">
    <property type="nucleotide sequence ID" value="NZ_CH724125.1"/>
</dbReference>
<organism evidence="6 7">
    <name type="scientific">Neptuniibacter caesariensis</name>
    <dbReference type="NCBI Taxonomy" id="207954"/>
    <lineage>
        <taxon>Bacteria</taxon>
        <taxon>Pseudomonadati</taxon>
        <taxon>Pseudomonadota</taxon>
        <taxon>Gammaproteobacteria</taxon>
        <taxon>Oceanospirillales</taxon>
        <taxon>Oceanospirillaceae</taxon>
        <taxon>Neptuniibacter</taxon>
    </lineage>
</organism>
<dbReference type="InterPro" id="IPR050389">
    <property type="entry name" value="LysR-type_TF"/>
</dbReference>
<dbReference type="InterPro" id="IPR037402">
    <property type="entry name" value="YidZ_PBP2"/>
</dbReference>
<keyword evidence="7" id="KW-1185">Reference proteome</keyword>
<feature type="domain" description="HTH lysR-type" evidence="5">
    <location>
        <begin position="9"/>
        <end position="66"/>
    </location>
</feature>
<dbReference type="EMBL" id="AAOW01000009">
    <property type="protein sequence ID" value="EAR61324.1"/>
    <property type="molecule type" value="Genomic_DNA"/>
</dbReference>
<dbReference type="Pfam" id="PF00126">
    <property type="entry name" value="HTH_1"/>
    <property type="match status" value="1"/>
</dbReference>